<dbReference type="RefSeq" id="WP_015956650.1">
    <property type="nucleotide sequence ID" value="NC_011729.1"/>
</dbReference>
<protein>
    <recommendedName>
        <fullName evidence="1">Nif11 domain-containing protein</fullName>
    </recommendedName>
</protein>
<dbReference type="STRING" id="65393.PCC7424_4707"/>
<accession>B7KBT9</accession>
<dbReference type="KEGG" id="cyc:PCC7424_4707"/>
<feature type="domain" description="Nif11" evidence="1">
    <location>
        <begin position="1"/>
        <end position="47"/>
    </location>
</feature>
<dbReference type="OrthoDB" id="582966at2"/>
<evidence type="ECO:0000259" key="1">
    <source>
        <dbReference type="Pfam" id="PF07862"/>
    </source>
</evidence>
<dbReference type="Pfam" id="PF07862">
    <property type="entry name" value="Nif11"/>
    <property type="match status" value="1"/>
</dbReference>
<dbReference type="HOGENOM" id="CLU_2245140_0_0_3"/>
<proteinExistence type="predicted"/>
<dbReference type="InterPro" id="IPR012903">
    <property type="entry name" value="Nif11"/>
</dbReference>
<organism evidence="2 3">
    <name type="scientific">Gloeothece citriformis (strain PCC 7424)</name>
    <name type="common">Cyanothece sp. (strain PCC 7424)</name>
    <dbReference type="NCBI Taxonomy" id="65393"/>
    <lineage>
        <taxon>Bacteria</taxon>
        <taxon>Bacillati</taxon>
        <taxon>Cyanobacteriota</taxon>
        <taxon>Cyanophyceae</taxon>
        <taxon>Oscillatoriophycideae</taxon>
        <taxon>Chroococcales</taxon>
        <taxon>Aphanothecaceae</taxon>
        <taxon>Gloeothece</taxon>
        <taxon>Gloeothece citriformis</taxon>
    </lineage>
</organism>
<keyword evidence="3" id="KW-1185">Reference proteome</keyword>
<reference evidence="3" key="1">
    <citation type="journal article" date="2011" name="MBio">
        <title>Novel metabolic attributes of the genus Cyanothece, comprising a group of unicellular nitrogen-fixing Cyanobacteria.</title>
        <authorList>
            <person name="Bandyopadhyay A."/>
            <person name="Elvitigala T."/>
            <person name="Welsh E."/>
            <person name="Stockel J."/>
            <person name="Liberton M."/>
            <person name="Min H."/>
            <person name="Sherman L.A."/>
            <person name="Pakrasi H.B."/>
        </authorList>
    </citation>
    <scope>NUCLEOTIDE SEQUENCE [LARGE SCALE GENOMIC DNA]</scope>
    <source>
        <strain evidence="3">PCC 7424</strain>
    </source>
</reference>
<dbReference type="eggNOG" id="ENOG502ZHF5">
    <property type="taxonomic scope" value="Bacteria"/>
</dbReference>
<evidence type="ECO:0000313" key="3">
    <source>
        <dbReference type="Proteomes" id="UP000002384"/>
    </source>
</evidence>
<sequence>MRNKQVIEFLKALSTRSDLRQKFRTLPKEDVLSQAPNLGYQFSEQDFDDTIWELEGFMANLLGEPFDLTFSLWETMWGKYYLDYLIDNVIESFSEQQIEDFFNQEF</sequence>
<evidence type="ECO:0000313" key="2">
    <source>
        <dbReference type="EMBL" id="ACK73067.1"/>
    </source>
</evidence>
<gene>
    <name evidence="2" type="ordered locus">PCC7424_4707</name>
</gene>
<dbReference type="Proteomes" id="UP000002384">
    <property type="component" value="Chromosome"/>
</dbReference>
<name>B7KBT9_GLOC7</name>
<dbReference type="EMBL" id="CP001291">
    <property type="protein sequence ID" value="ACK73067.1"/>
    <property type="molecule type" value="Genomic_DNA"/>
</dbReference>
<dbReference type="AlphaFoldDB" id="B7KBT9"/>